<dbReference type="InterPro" id="IPR004089">
    <property type="entry name" value="MCPsignal_dom"/>
</dbReference>
<evidence type="ECO:0000256" key="5">
    <source>
        <dbReference type="SAM" id="Phobius"/>
    </source>
</evidence>
<dbReference type="PROSITE" id="PS50111">
    <property type="entry name" value="CHEMOTAXIS_TRANSDUC_2"/>
    <property type="match status" value="1"/>
</dbReference>
<dbReference type="Gene3D" id="1.10.287.950">
    <property type="entry name" value="Methyl-accepting chemotaxis protein"/>
    <property type="match status" value="1"/>
</dbReference>
<dbReference type="InterPro" id="IPR004090">
    <property type="entry name" value="Chemotax_Me-accpt_rcpt"/>
</dbReference>
<dbReference type="SUPFAM" id="SSF55785">
    <property type="entry name" value="PYP-like sensor domain (PAS domain)"/>
    <property type="match status" value="1"/>
</dbReference>
<evidence type="ECO:0000256" key="4">
    <source>
        <dbReference type="PROSITE-ProRule" id="PRU00284"/>
    </source>
</evidence>
<sequence>MRNNQPVTDKEVLLSDEDILLSTTDLSGNILHANNDFCRICGFEETELLQQPHNIVRHPDMPKQAYGMLWKSLKARRAWMGIVKNRCNDGGFYWVNAYVAPVIENGQVKEYQSVRRRADKAQIERAKAIYQSLNKDESRHELDSATFSFTTKIKLFAVVLMLLSLACSIYSPWLALVMMLPMWFGLQRIMRPLNELNERALSICDDGAARYIFTGRNDEIGNILFAMDSLTAEVAGAVGRMADTSSAIAQDSSELLDSITAAAQRADSQSQQTAQAAAAVEEMTASFNELGEQIKQVAVDVEGSQATVAQGYAQLDAVISAINGLNQEVGNFAGVVQEIEHDSVAINEVLDVISNIAEQTNLLALNAAIEAARAGESGRGFAVVADEVRKLSSRTSDSTSQIDEIVNKFQQSAANAARTLVAGQTQATRAVELVKQAETVFAGLVSTMQRINGMTDHSANAMKEQGIAATEISDSLQTISELACEGYEQSQADRKLGQSTSHKALESRQLARQFWTQAIQRANR</sequence>
<evidence type="ECO:0000256" key="1">
    <source>
        <dbReference type="ARBA" id="ARBA00004370"/>
    </source>
</evidence>
<dbReference type="SMART" id="SM00283">
    <property type="entry name" value="MA"/>
    <property type="match status" value="1"/>
</dbReference>
<reference evidence="7 8" key="1">
    <citation type="submission" date="2021-05" db="EMBL/GenBank/DDBJ databases">
        <title>Molecular characterization for Shewanella algae harboring chromosomal blaOXA-55-like strains isolated from clinical and environment sample.</title>
        <authorList>
            <person name="Ohama Y."/>
            <person name="Aoki K."/>
            <person name="Harada S."/>
            <person name="Moriya K."/>
            <person name="Ishii Y."/>
            <person name="Tateda K."/>
        </authorList>
    </citation>
    <scope>NUCLEOTIDE SEQUENCE [LARGE SCALE GENOMIC DNA]</scope>
    <source>
        <strain evidence="7 8">LMG 23746</strain>
    </source>
</reference>
<dbReference type="Gene3D" id="3.30.450.20">
    <property type="entry name" value="PAS domain"/>
    <property type="match status" value="1"/>
</dbReference>
<dbReference type="CDD" id="cd11386">
    <property type="entry name" value="MCP_signal"/>
    <property type="match status" value="1"/>
</dbReference>
<keyword evidence="5" id="KW-0812">Transmembrane</keyword>
<dbReference type="CDD" id="cd00130">
    <property type="entry name" value="PAS"/>
    <property type="match status" value="1"/>
</dbReference>
<dbReference type="PRINTS" id="PR00260">
    <property type="entry name" value="CHEMTRNSDUCR"/>
</dbReference>
<evidence type="ECO:0000256" key="2">
    <source>
        <dbReference type="ARBA" id="ARBA00023224"/>
    </source>
</evidence>
<evidence type="ECO:0000256" key="3">
    <source>
        <dbReference type="ARBA" id="ARBA00029447"/>
    </source>
</evidence>
<dbReference type="RefSeq" id="WP_119979026.1">
    <property type="nucleotide sequence ID" value="NZ_BPFB01000062.1"/>
</dbReference>
<keyword evidence="8" id="KW-1185">Reference proteome</keyword>
<organism evidence="7 8">
    <name type="scientific">Shewanella algidipiscicola</name>
    <dbReference type="NCBI Taxonomy" id="614070"/>
    <lineage>
        <taxon>Bacteria</taxon>
        <taxon>Pseudomonadati</taxon>
        <taxon>Pseudomonadota</taxon>
        <taxon>Gammaproteobacteria</taxon>
        <taxon>Alteromonadales</taxon>
        <taxon>Shewanellaceae</taxon>
        <taxon>Shewanella</taxon>
    </lineage>
</organism>
<gene>
    <name evidence="7" type="ORF">TUM4630_33670</name>
</gene>
<dbReference type="Pfam" id="PF08447">
    <property type="entry name" value="PAS_3"/>
    <property type="match status" value="1"/>
</dbReference>
<dbReference type="InterPro" id="IPR035965">
    <property type="entry name" value="PAS-like_dom_sf"/>
</dbReference>
<feature type="transmembrane region" description="Helical" evidence="5">
    <location>
        <begin position="155"/>
        <end position="184"/>
    </location>
</feature>
<evidence type="ECO:0000259" key="6">
    <source>
        <dbReference type="PROSITE" id="PS50111"/>
    </source>
</evidence>
<keyword evidence="2 4" id="KW-0807">Transducer</keyword>
<dbReference type="SUPFAM" id="SSF58104">
    <property type="entry name" value="Methyl-accepting chemotaxis protein (MCP) signaling domain"/>
    <property type="match status" value="1"/>
</dbReference>
<accession>A0ABQ4NTN0</accession>
<dbReference type="InterPro" id="IPR000014">
    <property type="entry name" value="PAS"/>
</dbReference>
<evidence type="ECO:0000313" key="8">
    <source>
        <dbReference type="Proteomes" id="UP000761574"/>
    </source>
</evidence>
<feature type="domain" description="Methyl-accepting transducer" evidence="6">
    <location>
        <begin position="244"/>
        <end position="480"/>
    </location>
</feature>
<dbReference type="PANTHER" id="PTHR32089:SF74">
    <property type="entry name" value="METHYL-ACCEPTING CHEMOTAXIS PROTEIN AER"/>
    <property type="match status" value="1"/>
</dbReference>
<name>A0ABQ4NTN0_9GAMM</name>
<comment type="similarity">
    <text evidence="3">Belongs to the methyl-accepting chemotaxis (MCP) protein family.</text>
</comment>
<dbReference type="InterPro" id="IPR013655">
    <property type="entry name" value="PAS_fold_3"/>
</dbReference>
<comment type="caution">
    <text evidence="7">The sequence shown here is derived from an EMBL/GenBank/DDBJ whole genome shotgun (WGS) entry which is preliminary data.</text>
</comment>
<dbReference type="Proteomes" id="UP000761574">
    <property type="component" value="Unassembled WGS sequence"/>
</dbReference>
<evidence type="ECO:0000313" key="7">
    <source>
        <dbReference type="EMBL" id="GIU02342.1"/>
    </source>
</evidence>
<proteinExistence type="inferred from homology"/>
<dbReference type="EMBL" id="BPFB01000062">
    <property type="protein sequence ID" value="GIU02342.1"/>
    <property type="molecule type" value="Genomic_DNA"/>
</dbReference>
<dbReference type="NCBIfam" id="TIGR00229">
    <property type="entry name" value="sensory_box"/>
    <property type="match status" value="1"/>
</dbReference>
<keyword evidence="5" id="KW-0472">Membrane</keyword>
<keyword evidence="5" id="KW-1133">Transmembrane helix</keyword>
<protein>
    <submittedName>
        <fullName evidence="7">Chemotaxis protein</fullName>
    </submittedName>
</protein>
<dbReference type="PANTHER" id="PTHR32089">
    <property type="entry name" value="METHYL-ACCEPTING CHEMOTAXIS PROTEIN MCPB"/>
    <property type="match status" value="1"/>
</dbReference>
<dbReference type="Pfam" id="PF00015">
    <property type="entry name" value="MCPsignal"/>
    <property type="match status" value="1"/>
</dbReference>
<comment type="subcellular location">
    <subcellularLocation>
        <location evidence="1">Membrane</location>
    </subcellularLocation>
</comment>